<feature type="transmembrane region" description="Helical" evidence="1">
    <location>
        <begin position="39"/>
        <end position="56"/>
    </location>
</feature>
<dbReference type="EMBL" id="JAGSCS010000005">
    <property type="protein sequence ID" value="MBR0575745.1"/>
    <property type="molecule type" value="Genomic_DNA"/>
</dbReference>
<evidence type="ECO:0000256" key="1">
    <source>
        <dbReference type="SAM" id="Phobius"/>
    </source>
</evidence>
<reference evidence="3" key="1">
    <citation type="submission" date="2021-04" db="EMBL/GenBank/DDBJ databases">
        <title>Proteiniclasticum sedimins sp. nov., an obligate anaerobic bacterium isolated from anaerobic sludge.</title>
        <authorList>
            <person name="Liu J."/>
        </authorList>
    </citation>
    <scope>NUCLEOTIDE SEQUENCE</scope>
    <source>
        <strain evidence="3">BAD-10</strain>
    </source>
</reference>
<organism evidence="3 4">
    <name type="scientific">Proteiniclasticum sediminis</name>
    <dbReference type="NCBI Taxonomy" id="2804028"/>
    <lineage>
        <taxon>Bacteria</taxon>
        <taxon>Bacillati</taxon>
        <taxon>Bacillota</taxon>
        <taxon>Clostridia</taxon>
        <taxon>Eubacteriales</taxon>
        <taxon>Clostridiaceae</taxon>
        <taxon>Proteiniclasticum</taxon>
    </lineage>
</organism>
<accession>A0A941CNC2</accession>
<feature type="domain" description="CAAX prenyl protease 2/Lysostaphin resistance protein A-like" evidence="2">
    <location>
        <begin position="103"/>
        <end position="201"/>
    </location>
</feature>
<dbReference type="GO" id="GO:0080120">
    <property type="term" value="P:CAAX-box protein maturation"/>
    <property type="evidence" value="ECO:0007669"/>
    <property type="project" value="UniProtKB-ARBA"/>
</dbReference>
<dbReference type="RefSeq" id="WP_211800349.1">
    <property type="nucleotide sequence ID" value="NZ_JAGSCS010000005.1"/>
</dbReference>
<feature type="transmembrane region" description="Helical" evidence="1">
    <location>
        <begin position="140"/>
        <end position="160"/>
    </location>
</feature>
<keyword evidence="1" id="KW-0812">Transmembrane</keyword>
<dbReference type="GO" id="GO:0004175">
    <property type="term" value="F:endopeptidase activity"/>
    <property type="evidence" value="ECO:0007669"/>
    <property type="project" value="UniProtKB-ARBA"/>
</dbReference>
<proteinExistence type="predicted"/>
<dbReference type="InterPro" id="IPR003675">
    <property type="entry name" value="Rce1/LyrA-like_dom"/>
</dbReference>
<comment type="caution">
    <text evidence="3">The sequence shown here is derived from an EMBL/GenBank/DDBJ whole genome shotgun (WGS) entry which is preliminary data.</text>
</comment>
<dbReference type="PANTHER" id="PTHR36435">
    <property type="entry name" value="SLR1288 PROTEIN"/>
    <property type="match status" value="1"/>
</dbReference>
<feature type="transmembrane region" description="Helical" evidence="1">
    <location>
        <begin position="166"/>
        <end position="182"/>
    </location>
</feature>
<evidence type="ECO:0000259" key="2">
    <source>
        <dbReference type="Pfam" id="PF02517"/>
    </source>
</evidence>
<keyword evidence="4" id="KW-1185">Reference proteome</keyword>
<keyword evidence="3" id="KW-0482">Metalloprotease</keyword>
<evidence type="ECO:0000313" key="3">
    <source>
        <dbReference type="EMBL" id="MBR0575745.1"/>
    </source>
</evidence>
<dbReference type="AlphaFoldDB" id="A0A941CNC2"/>
<feature type="transmembrane region" description="Helical" evidence="1">
    <location>
        <begin position="217"/>
        <end position="235"/>
    </location>
</feature>
<dbReference type="InterPro" id="IPR052710">
    <property type="entry name" value="CAAX_protease"/>
</dbReference>
<keyword evidence="1" id="KW-1133">Transmembrane helix</keyword>
<gene>
    <name evidence="3" type="ORF">KCG48_05245</name>
</gene>
<evidence type="ECO:0000313" key="4">
    <source>
        <dbReference type="Proteomes" id="UP000675379"/>
    </source>
</evidence>
<feature type="transmembrane region" description="Helical" evidence="1">
    <location>
        <begin position="77"/>
        <end position="93"/>
    </location>
</feature>
<feature type="transmembrane region" description="Helical" evidence="1">
    <location>
        <begin position="99"/>
        <end position="119"/>
    </location>
</feature>
<dbReference type="Proteomes" id="UP000675379">
    <property type="component" value="Unassembled WGS sequence"/>
</dbReference>
<keyword evidence="3" id="KW-0378">Hydrolase</keyword>
<keyword evidence="1" id="KW-0472">Membrane</keyword>
<name>A0A941CNC2_9CLOT</name>
<dbReference type="PANTHER" id="PTHR36435:SF1">
    <property type="entry name" value="CAAX AMINO TERMINAL PROTEASE FAMILY PROTEIN"/>
    <property type="match status" value="1"/>
</dbReference>
<dbReference type="Pfam" id="PF02517">
    <property type="entry name" value="Rce1-like"/>
    <property type="match status" value="1"/>
</dbReference>
<dbReference type="GO" id="GO:0008237">
    <property type="term" value="F:metallopeptidase activity"/>
    <property type="evidence" value="ECO:0007669"/>
    <property type="project" value="UniProtKB-KW"/>
</dbReference>
<protein>
    <submittedName>
        <fullName evidence="3">CPBP family intramembrane metalloprotease</fullName>
    </submittedName>
</protein>
<sequence length="247" mass="26791">MKSNTQNPALRHALLWIALYVAVANIGQALSEAMGVPDSMTSLLLFLLSGFFWMKWKKGEGLKWTAFWKITGEDGRRALYFIPLGLMILIQFSQGIEKALTPLTLAIIILKMISVGFLEEAIFRGLLLDAVAKRSGVNRAIVISGVTFGVGHIVNLAQGYSLSDQLFQILAAVAIGILLALLATRTGNLVPGSLFHILFNISGSVALKGTVQQEMTALLLILVLCAGYGFAILRLQPLPQERVLLAD</sequence>
<keyword evidence="3" id="KW-0645">Protease</keyword>